<keyword evidence="1" id="KW-1133">Transmembrane helix</keyword>
<sequence>MKNMQSIYIRVIMCINLSTWIIAFFIISLVDRARPPFESFLNRLKDEPVRKVWNSNLMEYVYYLLILAIVLNVFSIILNTIAYKKEKIGFRINSFFLGICLLYGLVMYLIHF</sequence>
<keyword evidence="3" id="KW-1185">Reference proteome</keyword>
<evidence type="ECO:0000313" key="2">
    <source>
        <dbReference type="EMBL" id="MBV7276482.1"/>
    </source>
</evidence>
<evidence type="ECO:0000313" key="3">
    <source>
        <dbReference type="Proteomes" id="UP000694308"/>
    </source>
</evidence>
<comment type="caution">
    <text evidence="2">The sequence shown here is derived from an EMBL/GenBank/DDBJ whole genome shotgun (WGS) entry which is preliminary data.</text>
</comment>
<feature type="transmembrane region" description="Helical" evidence="1">
    <location>
        <begin position="60"/>
        <end position="78"/>
    </location>
</feature>
<reference evidence="2" key="1">
    <citation type="submission" date="2020-12" db="EMBL/GenBank/DDBJ databases">
        <title>Clostridium thailandense sp. nov., a novel acetogenic bacterium isolated from peat land soil in Thailand.</title>
        <authorList>
            <person name="Chaikitkaew S."/>
            <person name="Birkeland N.K."/>
        </authorList>
    </citation>
    <scope>NUCLEOTIDE SEQUENCE</scope>
    <source>
        <strain evidence="2">PL3</strain>
    </source>
</reference>
<dbReference type="RefSeq" id="WP_218323564.1">
    <property type="nucleotide sequence ID" value="NZ_JAEEGC010000180.1"/>
</dbReference>
<protein>
    <submittedName>
        <fullName evidence="2">Uncharacterized protein</fullName>
    </submittedName>
</protein>
<keyword evidence="1" id="KW-0472">Membrane</keyword>
<name>A0A949TU17_9CLOT</name>
<evidence type="ECO:0000256" key="1">
    <source>
        <dbReference type="SAM" id="Phobius"/>
    </source>
</evidence>
<dbReference type="EMBL" id="JAEEGC010000180">
    <property type="protein sequence ID" value="MBV7276482.1"/>
    <property type="molecule type" value="Genomic_DNA"/>
</dbReference>
<feature type="transmembrane region" description="Helical" evidence="1">
    <location>
        <begin position="90"/>
        <end position="110"/>
    </location>
</feature>
<dbReference type="AlphaFoldDB" id="A0A949TU17"/>
<feature type="transmembrane region" description="Helical" evidence="1">
    <location>
        <begin position="7"/>
        <end position="30"/>
    </location>
</feature>
<gene>
    <name evidence="2" type="ORF">I6U48_26760</name>
</gene>
<accession>A0A949TU17</accession>
<proteinExistence type="predicted"/>
<keyword evidence="1" id="KW-0812">Transmembrane</keyword>
<dbReference type="Proteomes" id="UP000694308">
    <property type="component" value="Unassembled WGS sequence"/>
</dbReference>
<organism evidence="2 3">
    <name type="scientific">Clostridium thailandense</name>
    <dbReference type="NCBI Taxonomy" id="2794346"/>
    <lineage>
        <taxon>Bacteria</taxon>
        <taxon>Bacillati</taxon>
        <taxon>Bacillota</taxon>
        <taxon>Clostridia</taxon>
        <taxon>Eubacteriales</taxon>
        <taxon>Clostridiaceae</taxon>
        <taxon>Clostridium</taxon>
    </lineage>
</organism>